<dbReference type="Gene3D" id="1.10.10.10">
    <property type="entry name" value="Winged helix-like DNA-binding domain superfamily/Winged helix DNA-binding domain"/>
    <property type="match status" value="1"/>
</dbReference>
<dbReference type="PROSITE" id="PS50931">
    <property type="entry name" value="HTH_LYSR"/>
    <property type="match status" value="1"/>
</dbReference>
<sequence length="318" mass="33758">MVNISALDLNLLLVLHTVLVERSAAAAARRLHVTPSAVSNSLAKLRAQLGDPLVVRSGRGLVPTPRALELGPHLRAAIRELERVVAGAERFDPATTTRSFALALSDAHQICDLPRVARAFARAMPRACLRVVSVDHFEAVGGLAGGEVDAAVAPATAPQPGQHAHHLYEETGVMLVRRGHPALGEPVTREVWASLRLVDIHLALGRGGIGNRAARAWMAGERLSFEVAAVVPSFLAAAVVAANTDHVCGLPRRVAEALAPVLPLVPLAVPGPPMTFPIDLVWHERTHLDAGARAFRELVIAALASPRPASKRGPRRRA</sequence>
<dbReference type="EMBL" id="CP114040">
    <property type="protein sequence ID" value="WAS96454.1"/>
    <property type="molecule type" value="Genomic_DNA"/>
</dbReference>
<dbReference type="Proteomes" id="UP001164459">
    <property type="component" value="Chromosome"/>
</dbReference>
<dbReference type="SUPFAM" id="SSF53850">
    <property type="entry name" value="Periplasmic binding protein-like II"/>
    <property type="match status" value="1"/>
</dbReference>
<evidence type="ECO:0000259" key="5">
    <source>
        <dbReference type="PROSITE" id="PS50931"/>
    </source>
</evidence>
<dbReference type="Gene3D" id="3.40.190.10">
    <property type="entry name" value="Periplasmic binding protein-like II"/>
    <property type="match status" value="2"/>
</dbReference>
<dbReference type="InterPro" id="IPR000847">
    <property type="entry name" value="LysR_HTH_N"/>
</dbReference>
<name>A0ABY7HBN8_9BACT</name>
<dbReference type="InterPro" id="IPR036390">
    <property type="entry name" value="WH_DNA-bd_sf"/>
</dbReference>
<accession>A0ABY7HBN8</accession>
<reference evidence="6" key="1">
    <citation type="submission" date="2022-11" db="EMBL/GenBank/DDBJ databases">
        <title>Minimal conservation of predation-associated metabolite biosynthetic gene clusters underscores biosynthetic potential of Myxococcota including descriptions for ten novel species: Archangium lansinium sp. nov., Myxococcus landrumus sp. nov., Nannocystis bai.</title>
        <authorList>
            <person name="Ahearne A."/>
            <person name="Stevens C."/>
            <person name="Dowd S."/>
        </authorList>
    </citation>
    <scope>NUCLEOTIDE SEQUENCE</scope>
    <source>
        <strain evidence="6">Fl3</strain>
    </source>
</reference>
<evidence type="ECO:0000256" key="4">
    <source>
        <dbReference type="ARBA" id="ARBA00023163"/>
    </source>
</evidence>
<dbReference type="CDD" id="cd08417">
    <property type="entry name" value="PBP2_Nitroaromatics_like"/>
    <property type="match status" value="1"/>
</dbReference>
<keyword evidence="3" id="KW-0238">DNA-binding</keyword>
<dbReference type="Pfam" id="PF00126">
    <property type="entry name" value="HTH_1"/>
    <property type="match status" value="1"/>
</dbReference>
<keyword evidence="2" id="KW-0805">Transcription regulation</keyword>
<dbReference type="InterPro" id="IPR050389">
    <property type="entry name" value="LysR-type_TF"/>
</dbReference>
<proteinExistence type="inferred from homology"/>
<dbReference type="InterPro" id="IPR037402">
    <property type="entry name" value="YidZ_PBP2"/>
</dbReference>
<evidence type="ECO:0000313" key="6">
    <source>
        <dbReference type="EMBL" id="WAS96454.1"/>
    </source>
</evidence>
<feature type="domain" description="HTH lysR-type" evidence="5">
    <location>
        <begin position="7"/>
        <end position="64"/>
    </location>
</feature>
<evidence type="ECO:0000256" key="2">
    <source>
        <dbReference type="ARBA" id="ARBA00023015"/>
    </source>
</evidence>
<comment type="similarity">
    <text evidence="1">Belongs to the LysR transcriptional regulatory family.</text>
</comment>
<evidence type="ECO:0000256" key="3">
    <source>
        <dbReference type="ARBA" id="ARBA00023125"/>
    </source>
</evidence>
<dbReference type="InterPro" id="IPR036388">
    <property type="entry name" value="WH-like_DNA-bd_sf"/>
</dbReference>
<protein>
    <submittedName>
        <fullName evidence="6">LysR family transcriptional regulator</fullName>
    </submittedName>
</protein>
<dbReference type="PANTHER" id="PTHR30118">
    <property type="entry name" value="HTH-TYPE TRANSCRIPTIONAL REGULATOR LEUO-RELATED"/>
    <property type="match status" value="1"/>
</dbReference>
<dbReference type="InterPro" id="IPR005119">
    <property type="entry name" value="LysR_subst-bd"/>
</dbReference>
<gene>
    <name evidence="6" type="ORF">O0S08_09870</name>
</gene>
<keyword evidence="4" id="KW-0804">Transcription</keyword>
<dbReference type="PANTHER" id="PTHR30118:SF15">
    <property type="entry name" value="TRANSCRIPTIONAL REGULATORY PROTEIN"/>
    <property type="match status" value="1"/>
</dbReference>
<dbReference type="SUPFAM" id="SSF46785">
    <property type="entry name" value="Winged helix' DNA-binding domain"/>
    <property type="match status" value="1"/>
</dbReference>
<keyword evidence="7" id="KW-1185">Reference proteome</keyword>
<evidence type="ECO:0000256" key="1">
    <source>
        <dbReference type="ARBA" id="ARBA00009437"/>
    </source>
</evidence>
<organism evidence="6 7">
    <name type="scientific">Nannocystis punicea</name>
    <dbReference type="NCBI Taxonomy" id="2995304"/>
    <lineage>
        <taxon>Bacteria</taxon>
        <taxon>Pseudomonadati</taxon>
        <taxon>Myxococcota</taxon>
        <taxon>Polyangia</taxon>
        <taxon>Nannocystales</taxon>
        <taxon>Nannocystaceae</taxon>
        <taxon>Nannocystis</taxon>
    </lineage>
</organism>
<dbReference type="Pfam" id="PF03466">
    <property type="entry name" value="LysR_substrate"/>
    <property type="match status" value="1"/>
</dbReference>
<dbReference type="RefSeq" id="WP_269038804.1">
    <property type="nucleotide sequence ID" value="NZ_CP114040.1"/>
</dbReference>
<evidence type="ECO:0000313" key="7">
    <source>
        <dbReference type="Proteomes" id="UP001164459"/>
    </source>
</evidence>